<dbReference type="OrthoDB" id="9182871at2"/>
<organism evidence="1 2">
    <name type="scientific">Streptomyces oceani</name>
    <dbReference type="NCBI Taxonomy" id="1075402"/>
    <lineage>
        <taxon>Bacteria</taxon>
        <taxon>Bacillati</taxon>
        <taxon>Actinomycetota</taxon>
        <taxon>Actinomycetes</taxon>
        <taxon>Kitasatosporales</taxon>
        <taxon>Streptomycetaceae</taxon>
        <taxon>Streptomyces</taxon>
    </lineage>
</organism>
<dbReference type="Pfam" id="PF07366">
    <property type="entry name" value="SnoaL"/>
    <property type="match status" value="1"/>
</dbReference>
<accession>A0A1E7JXT9</accession>
<dbReference type="GO" id="GO:0030638">
    <property type="term" value="P:polyketide metabolic process"/>
    <property type="evidence" value="ECO:0007669"/>
    <property type="project" value="InterPro"/>
</dbReference>
<dbReference type="Gene3D" id="3.10.450.50">
    <property type="match status" value="1"/>
</dbReference>
<name>A0A1E7JXT9_9ACTN</name>
<dbReference type="SUPFAM" id="SSF54427">
    <property type="entry name" value="NTF2-like"/>
    <property type="match status" value="1"/>
</dbReference>
<dbReference type="AlphaFoldDB" id="A0A1E7JXT9"/>
<keyword evidence="2" id="KW-1185">Reference proteome</keyword>
<gene>
    <name evidence="1" type="ORF">AN216_20640</name>
</gene>
<evidence type="ECO:0008006" key="3">
    <source>
        <dbReference type="Google" id="ProtNLM"/>
    </source>
</evidence>
<dbReference type="EMBL" id="LJGU01000141">
    <property type="protein sequence ID" value="OEU96431.1"/>
    <property type="molecule type" value="Genomic_DNA"/>
</dbReference>
<comment type="caution">
    <text evidence="1">The sequence shown here is derived from an EMBL/GenBank/DDBJ whole genome shotgun (WGS) entry which is preliminary data.</text>
</comment>
<protein>
    <recommendedName>
        <fullName evidence="3">Ester cyclase</fullName>
    </recommendedName>
</protein>
<proteinExistence type="predicted"/>
<dbReference type="Proteomes" id="UP000176101">
    <property type="component" value="Unassembled WGS sequence"/>
</dbReference>
<dbReference type="PANTHER" id="PTHR38436:SF1">
    <property type="entry name" value="ESTER CYCLASE"/>
    <property type="match status" value="1"/>
</dbReference>
<dbReference type="InterPro" id="IPR032710">
    <property type="entry name" value="NTF2-like_dom_sf"/>
</dbReference>
<reference evidence="1 2" key="1">
    <citation type="journal article" date="2016" name="Front. Microbiol.">
        <title>Comparative Genomics Analysis of Streptomyces Species Reveals Their Adaptation to the Marine Environment and Their Diversity at the Genomic Level.</title>
        <authorList>
            <person name="Tian X."/>
            <person name="Zhang Z."/>
            <person name="Yang T."/>
            <person name="Chen M."/>
            <person name="Li J."/>
            <person name="Chen F."/>
            <person name="Yang J."/>
            <person name="Li W."/>
            <person name="Zhang B."/>
            <person name="Zhang Z."/>
            <person name="Wu J."/>
            <person name="Zhang C."/>
            <person name="Long L."/>
            <person name="Xiao J."/>
        </authorList>
    </citation>
    <scope>NUCLEOTIDE SEQUENCE [LARGE SCALE GENOMIC DNA]</scope>
    <source>
        <strain evidence="1 2">SCSIO 02100</strain>
    </source>
</reference>
<evidence type="ECO:0000313" key="1">
    <source>
        <dbReference type="EMBL" id="OEU96431.1"/>
    </source>
</evidence>
<sequence>MRTTFDAFNAGDLAACTSRMASEFVINLAGAPTRYGQDVWQQGVDIMRQGFPDMQAHIEDVFGSGDRVAMRLTFRGTHTGEFQGIPATGREVSYTSNEIYRVEDGVIAEEWICSDMAGLMAQLR</sequence>
<dbReference type="PANTHER" id="PTHR38436">
    <property type="entry name" value="POLYKETIDE CYCLASE SNOAL-LIKE DOMAIN"/>
    <property type="match status" value="1"/>
</dbReference>
<dbReference type="InterPro" id="IPR009959">
    <property type="entry name" value="Cyclase_SnoaL-like"/>
</dbReference>
<evidence type="ECO:0000313" key="2">
    <source>
        <dbReference type="Proteomes" id="UP000176101"/>
    </source>
</evidence>
<dbReference type="STRING" id="1075402.AN216_20640"/>